<keyword evidence="1" id="KW-0732">Signal</keyword>
<dbReference type="Gene3D" id="3.40.50.1820">
    <property type="entry name" value="alpha/beta hydrolase"/>
    <property type="match status" value="2"/>
</dbReference>
<comment type="caution">
    <text evidence="3">The sequence shown here is derived from an EMBL/GenBank/DDBJ whole genome shotgun (WGS) entry which is preliminary data.</text>
</comment>
<dbReference type="InterPro" id="IPR011225">
    <property type="entry name" value="IV_sec_VirJ"/>
</dbReference>
<evidence type="ECO:0000259" key="2">
    <source>
        <dbReference type="Pfam" id="PF06057"/>
    </source>
</evidence>
<dbReference type="SUPFAM" id="SSF53474">
    <property type="entry name" value="alpha/beta-Hydrolases"/>
    <property type="match status" value="2"/>
</dbReference>
<feature type="signal peptide" evidence="1">
    <location>
        <begin position="1"/>
        <end position="26"/>
    </location>
</feature>
<evidence type="ECO:0000313" key="3">
    <source>
        <dbReference type="EMBL" id="THV11603.1"/>
    </source>
</evidence>
<feature type="domain" description="Bacterial virulence" evidence="2">
    <location>
        <begin position="263"/>
        <end position="453"/>
    </location>
</feature>
<dbReference type="EMBL" id="STGT01000005">
    <property type="protein sequence ID" value="THV11603.1"/>
    <property type="molecule type" value="Genomic_DNA"/>
</dbReference>
<dbReference type="RefSeq" id="WP_136559655.1">
    <property type="nucleotide sequence ID" value="NZ_STGT01000005.1"/>
</dbReference>
<keyword evidence="4" id="KW-1185">Reference proteome</keyword>
<dbReference type="InterPro" id="IPR029058">
    <property type="entry name" value="AB_hydrolase_fold"/>
</dbReference>
<dbReference type="InterPro" id="IPR010333">
    <property type="entry name" value="VirJ"/>
</dbReference>
<dbReference type="PIRSF" id="PIRSF029063">
    <property type="entry name" value="IV_sec_VirJ"/>
    <property type="match status" value="1"/>
</dbReference>
<organism evidence="3 4">
    <name type="scientific">Rhizobium rhizophilum</name>
    <dbReference type="NCBI Taxonomy" id="1850373"/>
    <lineage>
        <taxon>Bacteria</taxon>
        <taxon>Pseudomonadati</taxon>
        <taxon>Pseudomonadota</taxon>
        <taxon>Alphaproteobacteria</taxon>
        <taxon>Hyphomicrobiales</taxon>
        <taxon>Rhizobiaceae</taxon>
        <taxon>Rhizobium/Agrobacterium group</taxon>
        <taxon>Rhizobium</taxon>
    </lineage>
</organism>
<accession>A0ABY2QP99</accession>
<dbReference type="Pfam" id="PF06057">
    <property type="entry name" value="VirJ"/>
    <property type="match status" value="1"/>
</dbReference>
<dbReference type="Proteomes" id="UP000309667">
    <property type="component" value="Unassembled WGS sequence"/>
</dbReference>
<sequence>MKNLLRSAALLLTLLTSIGSATLARADDPSLATGMIPAPLTLLPNGDPKALVVLLSDAKGWQPSDQTEAERLQTDGAIVVGIDTPNYLASLAQDKGDCIYTVSDIEALGHQLQRKAGNASFLPPIVAGRGEGGALALAILAQTPKATIGQTLAVDPPAGIPLTHQFCTPAEKTVVAGRMVYGLTPGDLPDPATVLFSPAAPADGRTHVADLLATHPDIDQRDINSNSDEAFSEAVDELIAAQSTAETPLGMPLTVLDAIPARDTLAVIYSGDGGWRDLDSEVGKSLQSAGIPVVGVDSLRYFWSEKTPEQVSGDLATIIRTYDKRWKVKHVLLVGYSFGADILPAAYDGLPDKVKQKVVQVSLLALSHQADYEVSVSGWLGTSSAEGKKDPLTDIARIDPALVQCMYGSQEEDDACRDLVGSKVETIGTDGGHHFDGNYPALAKRITDGLDKRLP</sequence>
<gene>
    <name evidence="3" type="ORF">E9677_19060</name>
</gene>
<reference evidence="3 4" key="1">
    <citation type="submission" date="2019-04" db="EMBL/GenBank/DDBJ databases">
        <title>Genome sequence of strain 7209-2.</title>
        <authorList>
            <person name="Gao J."/>
            <person name="Sun J."/>
        </authorList>
    </citation>
    <scope>NUCLEOTIDE SEQUENCE [LARGE SCALE GENOMIC DNA]</scope>
    <source>
        <strain evidence="3 4">7209-2</strain>
    </source>
</reference>
<feature type="chain" id="PRO_5046681745" evidence="1">
    <location>
        <begin position="27"/>
        <end position="455"/>
    </location>
</feature>
<evidence type="ECO:0000313" key="4">
    <source>
        <dbReference type="Proteomes" id="UP000309667"/>
    </source>
</evidence>
<name>A0ABY2QP99_9HYPH</name>
<evidence type="ECO:0000256" key="1">
    <source>
        <dbReference type="SAM" id="SignalP"/>
    </source>
</evidence>
<proteinExistence type="predicted"/>
<protein>
    <submittedName>
        <fullName evidence="3">Virulence factor family protein</fullName>
    </submittedName>
</protein>